<dbReference type="Proteomes" id="UP000626109">
    <property type="component" value="Unassembled WGS sequence"/>
</dbReference>
<name>A0A813K180_POLGL</name>
<organism evidence="1 2">
    <name type="scientific">Polarella glacialis</name>
    <name type="common">Dinoflagellate</name>
    <dbReference type="NCBI Taxonomy" id="89957"/>
    <lineage>
        <taxon>Eukaryota</taxon>
        <taxon>Sar</taxon>
        <taxon>Alveolata</taxon>
        <taxon>Dinophyceae</taxon>
        <taxon>Suessiales</taxon>
        <taxon>Suessiaceae</taxon>
        <taxon>Polarella</taxon>
    </lineage>
</organism>
<accession>A0A813K180</accession>
<evidence type="ECO:0000313" key="2">
    <source>
        <dbReference type="Proteomes" id="UP000626109"/>
    </source>
</evidence>
<gene>
    <name evidence="1" type="ORF">PGLA2088_LOCUS26725</name>
</gene>
<dbReference type="AlphaFoldDB" id="A0A813K180"/>
<evidence type="ECO:0000313" key="1">
    <source>
        <dbReference type="EMBL" id="CAE8689984.1"/>
    </source>
</evidence>
<dbReference type="EMBL" id="CAJNNW010027171">
    <property type="protein sequence ID" value="CAE8689984.1"/>
    <property type="molecule type" value="Genomic_DNA"/>
</dbReference>
<sequence>MLFTDTWDNQSEKQTVDLSRPARCMWLLDIPAACGPATAESRKTALNCDRQLTGNCLMMPSIIECCGKFCSGSGTIIAGVRLELSNGRWHGQAWNYRLHCPRAVLAACARLGGYRPKASRPVLKAAL</sequence>
<protein>
    <submittedName>
        <fullName evidence="1">Uncharacterized protein</fullName>
    </submittedName>
</protein>
<comment type="caution">
    <text evidence="1">The sequence shown here is derived from an EMBL/GenBank/DDBJ whole genome shotgun (WGS) entry which is preliminary data.</text>
</comment>
<reference evidence="1" key="1">
    <citation type="submission" date="2021-02" db="EMBL/GenBank/DDBJ databases">
        <authorList>
            <person name="Dougan E. K."/>
            <person name="Rhodes N."/>
            <person name="Thang M."/>
            <person name="Chan C."/>
        </authorList>
    </citation>
    <scope>NUCLEOTIDE SEQUENCE</scope>
</reference>
<proteinExistence type="predicted"/>